<keyword evidence="2" id="KW-1185">Reference proteome</keyword>
<dbReference type="EMBL" id="MCFA01000086">
    <property type="protein sequence ID" value="ORY09461.1"/>
    <property type="molecule type" value="Genomic_DNA"/>
</dbReference>
<dbReference type="InterPro" id="IPR051678">
    <property type="entry name" value="AGP_Transferase"/>
</dbReference>
<dbReference type="AlphaFoldDB" id="A0A1Y1ZGU1"/>
<comment type="caution">
    <text evidence="1">The sequence shown here is derived from an EMBL/GenBank/DDBJ whole genome shotgun (WGS) entry which is preliminary data.</text>
</comment>
<name>A0A1Y1ZGU1_9PLEO</name>
<proteinExistence type="predicted"/>
<organism evidence="1 2">
    <name type="scientific">Clohesyomyces aquaticus</name>
    <dbReference type="NCBI Taxonomy" id="1231657"/>
    <lineage>
        <taxon>Eukaryota</taxon>
        <taxon>Fungi</taxon>
        <taxon>Dikarya</taxon>
        <taxon>Ascomycota</taxon>
        <taxon>Pezizomycotina</taxon>
        <taxon>Dothideomycetes</taxon>
        <taxon>Pleosporomycetidae</taxon>
        <taxon>Pleosporales</taxon>
        <taxon>Lindgomycetaceae</taxon>
        <taxon>Clohesyomyces</taxon>
    </lineage>
</organism>
<gene>
    <name evidence="1" type="ORF">BCR34DRAFT_625762</name>
</gene>
<dbReference type="PANTHER" id="PTHR21310">
    <property type="entry name" value="AMINOGLYCOSIDE PHOSPHOTRANSFERASE-RELATED-RELATED"/>
    <property type="match status" value="1"/>
</dbReference>
<dbReference type="OrthoDB" id="5412996at2759"/>
<reference evidence="1 2" key="1">
    <citation type="submission" date="2016-07" db="EMBL/GenBank/DDBJ databases">
        <title>Pervasive Adenine N6-methylation of Active Genes in Fungi.</title>
        <authorList>
            <consortium name="DOE Joint Genome Institute"/>
            <person name="Mondo S.J."/>
            <person name="Dannebaum R.O."/>
            <person name="Kuo R.C."/>
            <person name="Labutti K."/>
            <person name="Haridas S."/>
            <person name="Kuo A."/>
            <person name="Salamov A."/>
            <person name="Ahrendt S.R."/>
            <person name="Lipzen A."/>
            <person name="Sullivan W."/>
            <person name="Andreopoulos W.B."/>
            <person name="Clum A."/>
            <person name="Lindquist E."/>
            <person name="Daum C."/>
            <person name="Ramamoorthy G.K."/>
            <person name="Gryganskyi A."/>
            <person name="Culley D."/>
            <person name="Magnuson J.K."/>
            <person name="James T.Y."/>
            <person name="O'Malley M.A."/>
            <person name="Stajich J.E."/>
            <person name="Spatafora J.W."/>
            <person name="Visel A."/>
            <person name="Grigoriev I.V."/>
        </authorList>
    </citation>
    <scope>NUCLEOTIDE SEQUENCE [LARGE SCALE GENOMIC DNA]</scope>
    <source>
        <strain evidence="1 2">CBS 115471</strain>
    </source>
</reference>
<dbReference type="PANTHER" id="PTHR21310:SF37">
    <property type="entry name" value="AMINOGLYCOSIDE PHOSPHOTRANSFERASE DOMAIN-CONTAINING PROTEIN"/>
    <property type="match status" value="1"/>
</dbReference>
<accession>A0A1Y1ZGU1</accession>
<protein>
    <submittedName>
        <fullName evidence="1">Uncharacterized protein</fullName>
    </submittedName>
</protein>
<sequence>MTLLAELAEKIEDNQWEEWKGRVLNAKEEIVAFGSTSWPATGDENTTIPVPRLISWGLTEDSPQHFGPFMVSDFVEGIHLSDLIVRDPADTKRLHLNPQIDRAILDNAFSRIAEIMLQLYNFNFDHIGATSRASSTDSWSVAKRPLTYSMNELATTAFYPVGKFPAAPLKPHLWTQRNLCGSQVEARDRYISRHLFAHIKAVLDLEFTNTMPSQYASDPPWWLLLVGPYSYMLRGRTIEEFVEAYEPRLEQFLQAMEGAEKAKTASDDEKPLSCLVCESWTIKHFWFDYAVRKPFDVEVPPTISLDEETLAGVESFIEMKMTQLKAYDNECARIL</sequence>
<dbReference type="Proteomes" id="UP000193144">
    <property type="component" value="Unassembled WGS sequence"/>
</dbReference>
<evidence type="ECO:0000313" key="2">
    <source>
        <dbReference type="Proteomes" id="UP000193144"/>
    </source>
</evidence>
<evidence type="ECO:0000313" key="1">
    <source>
        <dbReference type="EMBL" id="ORY09461.1"/>
    </source>
</evidence>